<dbReference type="PROSITE" id="PS50181">
    <property type="entry name" value="FBOX"/>
    <property type="match status" value="1"/>
</dbReference>
<dbReference type="Proteomes" id="UP000594454">
    <property type="component" value="Chromosome 1"/>
</dbReference>
<reference evidence="3 4" key="1">
    <citation type="submission" date="2020-11" db="EMBL/GenBank/DDBJ databases">
        <authorList>
            <person name="Wallbank WR R."/>
            <person name="Pardo Diaz C."/>
            <person name="Kozak K."/>
            <person name="Martin S."/>
            <person name="Jiggins C."/>
            <person name="Moest M."/>
            <person name="Warren A I."/>
            <person name="Generalovic N T."/>
            <person name="Byers J.R.P. K."/>
            <person name="Montejo-Kovacevich G."/>
            <person name="Yen C E."/>
        </authorList>
    </citation>
    <scope>NUCLEOTIDE SEQUENCE [LARGE SCALE GENOMIC DNA]</scope>
</reference>
<feature type="domain" description="F-box" evidence="2">
    <location>
        <begin position="96"/>
        <end position="142"/>
    </location>
</feature>
<dbReference type="InParanoid" id="A0A7R8UB20"/>
<dbReference type="InterPro" id="IPR001611">
    <property type="entry name" value="Leu-rich_rpt"/>
</dbReference>
<dbReference type="SMART" id="SM00256">
    <property type="entry name" value="FBOX"/>
    <property type="match status" value="1"/>
</dbReference>
<accession>A0A7R8UB20</accession>
<protein>
    <recommendedName>
        <fullName evidence="2">F-box domain-containing protein</fullName>
    </recommendedName>
</protein>
<dbReference type="InterPro" id="IPR036047">
    <property type="entry name" value="F-box-like_dom_sf"/>
</dbReference>
<dbReference type="InterPro" id="IPR006553">
    <property type="entry name" value="Leu-rich_rpt_Cys-con_subtyp"/>
</dbReference>
<dbReference type="FunFam" id="3.80.10.10:FF:000051">
    <property type="entry name" value="F-box and leucine-rich repeat protein 14"/>
    <property type="match status" value="1"/>
</dbReference>
<dbReference type="SUPFAM" id="SSF52058">
    <property type="entry name" value="L domain-like"/>
    <property type="match status" value="1"/>
</dbReference>
<proteinExistence type="predicted"/>
<keyword evidence="1" id="KW-0833">Ubl conjugation pathway</keyword>
<dbReference type="SMART" id="SM00368">
    <property type="entry name" value="LRR_RI"/>
    <property type="match status" value="5"/>
</dbReference>
<dbReference type="InterPro" id="IPR032675">
    <property type="entry name" value="LRR_dom_sf"/>
</dbReference>
<organism evidence="3 4">
    <name type="scientific">Hermetia illucens</name>
    <name type="common">Black soldier fly</name>
    <dbReference type="NCBI Taxonomy" id="343691"/>
    <lineage>
        <taxon>Eukaryota</taxon>
        <taxon>Metazoa</taxon>
        <taxon>Ecdysozoa</taxon>
        <taxon>Arthropoda</taxon>
        <taxon>Hexapoda</taxon>
        <taxon>Insecta</taxon>
        <taxon>Pterygota</taxon>
        <taxon>Neoptera</taxon>
        <taxon>Endopterygota</taxon>
        <taxon>Diptera</taxon>
        <taxon>Brachycera</taxon>
        <taxon>Stratiomyomorpha</taxon>
        <taxon>Stratiomyidae</taxon>
        <taxon>Hermetiinae</taxon>
        <taxon>Hermetia</taxon>
    </lineage>
</organism>
<dbReference type="SMART" id="SM00367">
    <property type="entry name" value="LRR_CC"/>
    <property type="match status" value="11"/>
</dbReference>
<dbReference type="InterPro" id="IPR057207">
    <property type="entry name" value="FBXL15_LRR"/>
</dbReference>
<dbReference type="FunCoup" id="A0A7R8UB20">
    <property type="interactions" value="115"/>
</dbReference>
<evidence type="ECO:0000259" key="2">
    <source>
        <dbReference type="PROSITE" id="PS50181"/>
    </source>
</evidence>
<name>A0A7R8UB20_HERIL</name>
<dbReference type="SUPFAM" id="SSF81383">
    <property type="entry name" value="F-box domain"/>
    <property type="match status" value="1"/>
</dbReference>
<dbReference type="OrthoDB" id="2585512at2759"/>
<dbReference type="Gene3D" id="3.80.10.10">
    <property type="entry name" value="Ribonuclease Inhibitor"/>
    <property type="match status" value="2"/>
</dbReference>
<evidence type="ECO:0000313" key="4">
    <source>
        <dbReference type="Proteomes" id="UP000594454"/>
    </source>
</evidence>
<sequence>MTTNAEIMPFHTAVSVAPGVSAPSYGGKFAHSISWAIDDQLVQQTELPDPFLRTGRHHRFAPYALHRPHMLSVMYMLPPPMPSRPQTPVSLPPPEGTHIGHLYPELLEMIFERLSVRDRGRAAQVCTRWRDASYSKSVWKGVEAKLHLKRPNPHLFASLVRRGIKKVQILSLRRSLKEVVMSVPNLTSLNLSGCYNVSDVNLGHAFSTDLPNIKSLDLSLCKQITDSSLGRIAQHLKNLEVLELGGCCNLTNTGLLLVAWGLKKLKRLNLRSCWHIGDQGIGHLAGLSKETAEGNLELEYLGLQDCQRLTDEALRHAAQGLTSLKGVNLSFCVSITDGGLKHLARMPNLRELNLRSCDNISDIGMAYLTEGTSSLTSLDVSFCDKIGDQALNHISQGLFHLRSLSLNQCHITDEGLSRVAKSLHDLEVLNIGQCSRITDAGLQMLADELVNLKAIDLYGCTQLSAEGIDRIMKLPKLTQVNLGLWLVR</sequence>
<dbReference type="AlphaFoldDB" id="A0A7R8UB20"/>
<dbReference type="InterPro" id="IPR050648">
    <property type="entry name" value="F-box_LRR-repeat"/>
</dbReference>
<dbReference type="Pfam" id="PF12937">
    <property type="entry name" value="F-box-like"/>
    <property type="match status" value="1"/>
</dbReference>
<dbReference type="EMBL" id="LR899009">
    <property type="protein sequence ID" value="CAD7077420.1"/>
    <property type="molecule type" value="Genomic_DNA"/>
</dbReference>
<keyword evidence="4" id="KW-1185">Reference proteome</keyword>
<dbReference type="OMA" id="DQALVHI"/>
<dbReference type="Pfam" id="PF25372">
    <property type="entry name" value="DUF7885"/>
    <property type="match status" value="2"/>
</dbReference>
<evidence type="ECO:0000313" key="3">
    <source>
        <dbReference type="EMBL" id="CAD7077420.1"/>
    </source>
</evidence>
<dbReference type="PANTHER" id="PTHR13382">
    <property type="entry name" value="MITOCHONDRIAL ATP SYNTHASE COUPLING FACTOR B"/>
    <property type="match status" value="1"/>
</dbReference>
<gene>
    <name evidence="3" type="ORF">HERILL_LOCUS768</name>
</gene>
<dbReference type="Pfam" id="PF13516">
    <property type="entry name" value="LRR_6"/>
    <property type="match status" value="2"/>
</dbReference>
<evidence type="ECO:0000256" key="1">
    <source>
        <dbReference type="ARBA" id="ARBA00022786"/>
    </source>
</evidence>
<dbReference type="GO" id="GO:0005737">
    <property type="term" value="C:cytoplasm"/>
    <property type="evidence" value="ECO:0007669"/>
    <property type="project" value="TreeGrafter"/>
</dbReference>
<dbReference type="FunFam" id="1.20.1280.50:FF:000059">
    <property type="entry name" value="Partner of Paired"/>
    <property type="match status" value="1"/>
</dbReference>
<dbReference type="InterPro" id="IPR001810">
    <property type="entry name" value="F-box_dom"/>
</dbReference>